<reference evidence="7 8" key="1">
    <citation type="submission" date="2019-03" db="EMBL/GenBank/DDBJ databases">
        <title>Genomic Encyclopedia of Type Strains, Phase IV (KMG-IV): sequencing the most valuable type-strain genomes for metagenomic binning, comparative biology and taxonomic classification.</title>
        <authorList>
            <person name="Goeker M."/>
        </authorList>
    </citation>
    <scope>NUCLEOTIDE SEQUENCE [LARGE SCALE GENOMIC DNA]</scope>
    <source>
        <strain evidence="7 8">DSM 100433</strain>
    </source>
</reference>
<feature type="domain" description="Heat-inducible transcription repressor HrcA C-terminal" evidence="6">
    <location>
        <begin position="105"/>
        <end position="324"/>
    </location>
</feature>
<dbReference type="SUPFAM" id="SSF46785">
    <property type="entry name" value="Winged helix' DNA-binding domain"/>
    <property type="match status" value="1"/>
</dbReference>
<keyword evidence="8" id="KW-1185">Reference proteome</keyword>
<dbReference type="InterPro" id="IPR036388">
    <property type="entry name" value="WH-like_DNA-bd_sf"/>
</dbReference>
<dbReference type="PIRSF" id="PIRSF005485">
    <property type="entry name" value="HrcA"/>
    <property type="match status" value="1"/>
</dbReference>
<dbReference type="InterPro" id="IPR029016">
    <property type="entry name" value="GAF-like_dom_sf"/>
</dbReference>
<dbReference type="PANTHER" id="PTHR34824">
    <property type="entry name" value="HEAT-INDUCIBLE TRANSCRIPTION REPRESSOR HRCA"/>
    <property type="match status" value="1"/>
</dbReference>
<evidence type="ECO:0000259" key="6">
    <source>
        <dbReference type="Pfam" id="PF01628"/>
    </source>
</evidence>
<accession>A0A9X8UIE1</accession>
<keyword evidence="3 5" id="KW-0346">Stress response</keyword>
<dbReference type="Pfam" id="PF01628">
    <property type="entry name" value="HrcA"/>
    <property type="match status" value="1"/>
</dbReference>
<organism evidence="7 8">
    <name type="scientific">Harryflintia acetispora</name>
    <dbReference type="NCBI Taxonomy" id="1849041"/>
    <lineage>
        <taxon>Bacteria</taxon>
        <taxon>Bacillati</taxon>
        <taxon>Bacillota</taxon>
        <taxon>Clostridia</taxon>
        <taxon>Eubacteriales</taxon>
        <taxon>Oscillospiraceae</taxon>
        <taxon>Harryflintia</taxon>
    </lineage>
</organism>
<protein>
    <recommendedName>
        <fullName evidence="5">Heat-inducible transcription repressor HrcA</fullName>
    </recommendedName>
</protein>
<keyword evidence="4 5" id="KW-0804">Transcription</keyword>
<dbReference type="PANTHER" id="PTHR34824:SF1">
    <property type="entry name" value="HEAT-INDUCIBLE TRANSCRIPTION REPRESSOR HRCA"/>
    <property type="match status" value="1"/>
</dbReference>
<dbReference type="Gene3D" id="3.30.450.40">
    <property type="match status" value="1"/>
</dbReference>
<dbReference type="EMBL" id="SLUK01000012">
    <property type="protein sequence ID" value="TCL41913.1"/>
    <property type="molecule type" value="Genomic_DNA"/>
</dbReference>
<dbReference type="HAMAP" id="MF_00081">
    <property type="entry name" value="HrcA"/>
    <property type="match status" value="1"/>
</dbReference>
<evidence type="ECO:0000256" key="2">
    <source>
        <dbReference type="ARBA" id="ARBA00023015"/>
    </source>
</evidence>
<evidence type="ECO:0000313" key="7">
    <source>
        <dbReference type="EMBL" id="TCL41913.1"/>
    </source>
</evidence>
<dbReference type="Gene3D" id="1.10.10.10">
    <property type="entry name" value="Winged helix-like DNA-binding domain superfamily/Winged helix DNA-binding domain"/>
    <property type="match status" value="1"/>
</dbReference>
<keyword evidence="2 5" id="KW-0805">Transcription regulation</keyword>
<dbReference type="InterPro" id="IPR002571">
    <property type="entry name" value="HrcA"/>
</dbReference>
<comment type="function">
    <text evidence="5">Negative regulator of class I heat shock genes (grpE-dnaK-dnaJ and groELS operons). Prevents heat-shock induction of these operons.</text>
</comment>
<evidence type="ECO:0000313" key="8">
    <source>
        <dbReference type="Proteomes" id="UP000294682"/>
    </source>
</evidence>
<dbReference type="InterPro" id="IPR036390">
    <property type="entry name" value="WH_DNA-bd_sf"/>
</dbReference>
<evidence type="ECO:0000256" key="1">
    <source>
        <dbReference type="ARBA" id="ARBA00022491"/>
    </source>
</evidence>
<dbReference type="AlphaFoldDB" id="A0A9X8UIE1"/>
<evidence type="ECO:0000256" key="4">
    <source>
        <dbReference type="ARBA" id="ARBA00023163"/>
    </source>
</evidence>
<comment type="caution">
    <text evidence="7">The sequence shown here is derived from an EMBL/GenBank/DDBJ whole genome shotgun (WGS) entry which is preliminary data.</text>
</comment>
<name>A0A9X8UIE1_9FIRM</name>
<proteinExistence type="inferred from homology"/>
<dbReference type="NCBIfam" id="TIGR00331">
    <property type="entry name" value="hrcA"/>
    <property type="match status" value="1"/>
</dbReference>
<dbReference type="GO" id="GO:0045892">
    <property type="term" value="P:negative regulation of DNA-templated transcription"/>
    <property type="evidence" value="ECO:0007669"/>
    <property type="project" value="UniProtKB-UniRule"/>
</dbReference>
<dbReference type="Gene3D" id="3.30.390.60">
    <property type="entry name" value="Heat-inducible transcription repressor hrca homolog, domain 3"/>
    <property type="match status" value="1"/>
</dbReference>
<evidence type="ECO:0000256" key="3">
    <source>
        <dbReference type="ARBA" id="ARBA00023016"/>
    </source>
</evidence>
<keyword evidence="1 5" id="KW-0678">Repressor</keyword>
<dbReference type="InterPro" id="IPR021153">
    <property type="entry name" value="HrcA_C"/>
</dbReference>
<comment type="similarity">
    <text evidence="5">Belongs to the HrcA family.</text>
</comment>
<evidence type="ECO:0000256" key="5">
    <source>
        <dbReference type="HAMAP-Rule" id="MF_00081"/>
    </source>
</evidence>
<gene>
    <name evidence="5" type="primary">hrcA</name>
    <name evidence="7" type="ORF">EDD78_11283</name>
</gene>
<dbReference type="InterPro" id="IPR023120">
    <property type="entry name" value="WHTH_transcript_rep_HrcA_IDD"/>
</dbReference>
<sequence>MGLDARKGRILAAIVSQYIQTGEPVGSKSICDLEGINVSSATVRNEMAALFDMGLLEQPHTSAGRIPSHLGYRVYIDSLMRCDPLTQHERDELDALFNVGDPDPDRLIEDATERLAQYTGCATVSATMTARSVYVKRVGLIKVDETTVVILVMANNGVIKNKVVRVGFRVTQDICDFFTNFANGMLRGKSLYEISLLYLNSVAVSLGEYSRLLTPLLAAIYELCKEIYDGQFYRRGETNLLSYHELEAAARELFTLLESRERVTELLYPQGSLAPGVKVAIGKENREQELCDTALIVARYRIGSDSAGAIGIIGPVRLPYPRLIPHLEYFANTLGKLLSDTYRSEASSPQQ</sequence>
<dbReference type="Proteomes" id="UP000294682">
    <property type="component" value="Unassembled WGS sequence"/>
</dbReference>
<dbReference type="SUPFAM" id="SSF55781">
    <property type="entry name" value="GAF domain-like"/>
    <property type="match status" value="1"/>
</dbReference>
<dbReference type="GO" id="GO:0003677">
    <property type="term" value="F:DNA binding"/>
    <property type="evidence" value="ECO:0007669"/>
    <property type="project" value="InterPro"/>
</dbReference>